<evidence type="ECO:0000256" key="12">
    <source>
        <dbReference type="ARBA" id="ARBA00049861"/>
    </source>
</evidence>
<dbReference type="InterPro" id="IPR004794">
    <property type="entry name" value="Eubact_RibD"/>
</dbReference>
<comment type="catalytic activity">
    <reaction evidence="12 14">
        <text>5-amino-6-(5-phospho-D-ribitylamino)uracil + NADP(+) = 5-amino-6-(5-phospho-D-ribosylamino)uracil + NADPH + H(+)</text>
        <dbReference type="Rhea" id="RHEA:17845"/>
        <dbReference type="ChEBI" id="CHEBI:15378"/>
        <dbReference type="ChEBI" id="CHEBI:57783"/>
        <dbReference type="ChEBI" id="CHEBI:58349"/>
        <dbReference type="ChEBI" id="CHEBI:58421"/>
        <dbReference type="ChEBI" id="CHEBI:58453"/>
        <dbReference type="EC" id="1.1.1.193"/>
    </reaction>
</comment>
<keyword evidence="10 14" id="KW-0560">Oxidoreductase</keyword>
<evidence type="ECO:0000256" key="2">
    <source>
        <dbReference type="ARBA" id="ARBA00004882"/>
    </source>
</evidence>
<dbReference type="GO" id="GO:0008703">
    <property type="term" value="F:5-amino-6-(5-phosphoribosylamino)uracil reductase activity"/>
    <property type="evidence" value="ECO:0007669"/>
    <property type="project" value="UniProtKB-EC"/>
</dbReference>
<keyword evidence="6 14" id="KW-0686">Riboflavin biosynthesis</keyword>
<dbReference type="Pfam" id="PF01872">
    <property type="entry name" value="RibD_C"/>
    <property type="match status" value="1"/>
</dbReference>
<protein>
    <recommendedName>
        <fullName evidence="14">Riboflavin biosynthesis protein RibD</fullName>
    </recommendedName>
    <domain>
        <recommendedName>
            <fullName evidence="14">Diaminohydroxyphosphoribosylaminopyrimidine deaminase</fullName>
            <shortName evidence="14">DRAP deaminase</shortName>
            <ecNumber evidence="14">3.5.4.26</ecNumber>
        </recommendedName>
        <alternativeName>
            <fullName evidence="14">Riboflavin-specific deaminase</fullName>
        </alternativeName>
    </domain>
    <domain>
        <recommendedName>
            <fullName evidence="14">5-amino-6-(5-phosphoribosylamino)uracil reductase</fullName>
            <ecNumber evidence="14">1.1.1.193</ecNumber>
        </recommendedName>
        <alternativeName>
            <fullName evidence="14">HTP reductase</fullName>
        </alternativeName>
    </domain>
</protein>
<evidence type="ECO:0000256" key="1">
    <source>
        <dbReference type="ARBA" id="ARBA00002151"/>
    </source>
</evidence>
<comment type="function">
    <text evidence="1 14">Converts 2,5-diamino-6-(ribosylamino)-4(3h)-pyrimidinone 5'-phosphate into 5-amino-6-(ribosylamino)-2,4(1h,3h)-pyrimidinedione 5'-phosphate.</text>
</comment>
<dbReference type="EC" id="1.1.1.193" evidence="14"/>
<evidence type="ECO:0000256" key="9">
    <source>
        <dbReference type="ARBA" id="ARBA00022857"/>
    </source>
</evidence>
<dbReference type="SUPFAM" id="SSF53597">
    <property type="entry name" value="Dihydrofolate reductase-like"/>
    <property type="match status" value="1"/>
</dbReference>
<dbReference type="EMBL" id="CP063845">
    <property type="protein sequence ID" value="UFP96985.1"/>
    <property type="molecule type" value="Genomic_DNA"/>
</dbReference>
<dbReference type="InterPro" id="IPR002734">
    <property type="entry name" value="RibDG_C"/>
</dbReference>
<name>A0ABY3PTI6_9CYAN</name>
<evidence type="ECO:0000256" key="4">
    <source>
        <dbReference type="ARBA" id="ARBA00005259"/>
    </source>
</evidence>
<comment type="pathway">
    <text evidence="2 14">Cofactor biosynthesis; riboflavin biosynthesis; 5-amino-6-(D-ribitylamino)uracil from GTP: step 2/4.</text>
</comment>
<evidence type="ECO:0000259" key="15">
    <source>
        <dbReference type="PROSITE" id="PS51747"/>
    </source>
</evidence>
<reference evidence="16 17" key="1">
    <citation type="journal article" date="2021" name="Genome Biol. Evol.">
        <title>Complete Genome Sequencing of a Novel Gloeobacter Species from a Waterfall Cave in Mexico.</title>
        <authorList>
            <person name="Saw J.H."/>
            <person name="Cardona T."/>
            <person name="Montejano G."/>
        </authorList>
    </citation>
    <scope>NUCLEOTIDE SEQUENCE [LARGE SCALE GENOMIC DNA]</scope>
    <source>
        <strain evidence="16">MG652769</strain>
    </source>
</reference>
<evidence type="ECO:0000256" key="13">
    <source>
        <dbReference type="ARBA" id="ARBA00049886"/>
    </source>
</evidence>
<evidence type="ECO:0000313" key="16">
    <source>
        <dbReference type="EMBL" id="UFP96985.1"/>
    </source>
</evidence>
<sequence length="352" mass="37979">MERCLTLAEQAWGRTTPNPLVGAVVVQDGQAVGEGFHPKAGAPHAEVFALRAAGDLAYGATLYVNLEPCNHHGRTPPCTEAILTAGIRRVVVGMVDPNPRVCGRGIERLRTAGIDVSVGVLSARCEQLNEAFVYFVRTGRPFGVLKYAMTLDGKTATRTGHSFWISGEAARARTHRLRAFADAVIVGGNTVRLDDPQLTVRLVEGRNPLRVVLSRTLALPAEARLWLDQTTIPTVVFTGAQGDPQMRANLERLGVEVQVLDELTPAAVLEKLAARPCLSVLWECGGTLTWSALTDGSVQKVICFVAPCLVGGTQAYTPIAGAGFEKMHEALRLEQVRCEPIGEDWMVSGYLF</sequence>
<comment type="catalytic activity">
    <reaction evidence="13 14">
        <text>2,5-diamino-6-hydroxy-4-(5-phosphoribosylamino)-pyrimidine + H2O + H(+) = 5-amino-6-(5-phospho-D-ribosylamino)uracil + NH4(+)</text>
        <dbReference type="Rhea" id="RHEA:21868"/>
        <dbReference type="ChEBI" id="CHEBI:15377"/>
        <dbReference type="ChEBI" id="CHEBI:15378"/>
        <dbReference type="ChEBI" id="CHEBI:28938"/>
        <dbReference type="ChEBI" id="CHEBI:58453"/>
        <dbReference type="ChEBI" id="CHEBI:58614"/>
        <dbReference type="EC" id="3.5.4.26"/>
    </reaction>
</comment>
<comment type="similarity">
    <text evidence="5 14">In the C-terminal section; belongs to the HTP reductase family.</text>
</comment>
<keyword evidence="14 16" id="KW-0378">Hydrolase</keyword>
<dbReference type="PROSITE" id="PS00903">
    <property type="entry name" value="CYT_DCMP_DEAMINASES_1"/>
    <property type="match status" value="1"/>
</dbReference>
<dbReference type="PANTHER" id="PTHR38011">
    <property type="entry name" value="DIHYDROFOLATE REDUCTASE FAMILY PROTEIN (AFU_ORTHOLOGUE AFUA_8G06820)"/>
    <property type="match status" value="1"/>
</dbReference>
<dbReference type="SUPFAM" id="SSF53927">
    <property type="entry name" value="Cytidine deaminase-like"/>
    <property type="match status" value="1"/>
</dbReference>
<dbReference type="Proteomes" id="UP001054846">
    <property type="component" value="Chromosome"/>
</dbReference>
<evidence type="ECO:0000256" key="8">
    <source>
        <dbReference type="ARBA" id="ARBA00022833"/>
    </source>
</evidence>
<dbReference type="NCBIfam" id="TIGR00326">
    <property type="entry name" value="eubact_ribD"/>
    <property type="match status" value="1"/>
</dbReference>
<dbReference type="InterPro" id="IPR002125">
    <property type="entry name" value="CMP_dCMP_dom"/>
</dbReference>
<dbReference type="InterPro" id="IPR050765">
    <property type="entry name" value="Riboflavin_Biosynth_HTPR"/>
</dbReference>
<gene>
    <name evidence="16" type="primary">ribD</name>
    <name evidence="16" type="ORF">ISF26_12895</name>
</gene>
<dbReference type="PIRSF" id="PIRSF006769">
    <property type="entry name" value="RibD"/>
    <property type="match status" value="1"/>
</dbReference>
<evidence type="ECO:0000256" key="7">
    <source>
        <dbReference type="ARBA" id="ARBA00022723"/>
    </source>
</evidence>
<evidence type="ECO:0000256" key="5">
    <source>
        <dbReference type="ARBA" id="ARBA00007417"/>
    </source>
</evidence>
<keyword evidence="7 14" id="KW-0479">Metal-binding</keyword>
<dbReference type="Gene3D" id="3.40.430.10">
    <property type="entry name" value="Dihydrofolate Reductase, subunit A"/>
    <property type="match status" value="1"/>
</dbReference>
<dbReference type="InterPro" id="IPR011549">
    <property type="entry name" value="RibD_C"/>
</dbReference>
<dbReference type="GO" id="GO:0008835">
    <property type="term" value="F:diaminohydroxyphosphoribosylaminopyrimidine deaminase activity"/>
    <property type="evidence" value="ECO:0007669"/>
    <property type="project" value="UniProtKB-EC"/>
</dbReference>
<dbReference type="NCBIfam" id="TIGR00227">
    <property type="entry name" value="ribD_Cterm"/>
    <property type="match status" value="1"/>
</dbReference>
<keyword evidence="9 14" id="KW-0521">NADP</keyword>
<evidence type="ECO:0000256" key="3">
    <source>
        <dbReference type="ARBA" id="ARBA00004910"/>
    </source>
</evidence>
<comment type="cofactor">
    <cofactor evidence="14">
        <name>Zn(2+)</name>
        <dbReference type="ChEBI" id="CHEBI:29105"/>
    </cofactor>
    <text evidence="14">Binds 1 zinc ion.</text>
</comment>
<dbReference type="EC" id="3.5.4.26" evidence="14"/>
<dbReference type="PANTHER" id="PTHR38011:SF7">
    <property type="entry name" value="2,5-DIAMINO-6-RIBOSYLAMINO-4(3H)-PYRIMIDINONE 5'-PHOSPHATE REDUCTASE"/>
    <property type="match status" value="1"/>
</dbReference>
<dbReference type="Gene3D" id="3.40.140.10">
    <property type="entry name" value="Cytidine Deaminase, domain 2"/>
    <property type="match status" value="1"/>
</dbReference>
<keyword evidence="17" id="KW-1185">Reference proteome</keyword>
<organism evidence="16 17">
    <name type="scientific">Gloeobacter morelensis MG652769</name>
    <dbReference type="NCBI Taxonomy" id="2781736"/>
    <lineage>
        <taxon>Bacteria</taxon>
        <taxon>Bacillati</taxon>
        <taxon>Cyanobacteriota</taxon>
        <taxon>Cyanophyceae</taxon>
        <taxon>Gloeobacterales</taxon>
        <taxon>Gloeobacteraceae</taxon>
        <taxon>Gloeobacter</taxon>
        <taxon>Gloeobacter morelensis</taxon>
    </lineage>
</organism>
<keyword evidence="11" id="KW-0511">Multifunctional enzyme</keyword>
<dbReference type="CDD" id="cd01284">
    <property type="entry name" value="Riboflavin_deaminase-reductase"/>
    <property type="match status" value="1"/>
</dbReference>
<accession>A0ABY3PTI6</accession>
<keyword evidence="8 14" id="KW-0862">Zinc</keyword>
<evidence type="ECO:0000256" key="10">
    <source>
        <dbReference type="ARBA" id="ARBA00023002"/>
    </source>
</evidence>
<feature type="domain" description="CMP/dCMP-type deaminase" evidence="15">
    <location>
        <begin position="1"/>
        <end position="117"/>
    </location>
</feature>
<comment type="similarity">
    <text evidence="4 14">In the N-terminal section; belongs to the cytidine and deoxycytidylate deaminase family.</text>
</comment>
<comment type="pathway">
    <text evidence="3 14">Cofactor biosynthesis; riboflavin biosynthesis; 5-amino-6-(D-ribitylamino)uracil from GTP: step 3/4.</text>
</comment>
<dbReference type="InterPro" id="IPR024072">
    <property type="entry name" value="DHFR-like_dom_sf"/>
</dbReference>
<dbReference type="InterPro" id="IPR016192">
    <property type="entry name" value="APOBEC/CMP_deaminase_Zn-bd"/>
</dbReference>
<dbReference type="InterPro" id="IPR016193">
    <property type="entry name" value="Cytidine_deaminase-like"/>
</dbReference>
<dbReference type="Pfam" id="PF00383">
    <property type="entry name" value="dCMP_cyt_deam_1"/>
    <property type="match status" value="1"/>
</dbReference>
<evidence type="ECO:0000313" key="17">
    <source>
        <dbReference type="Proteomes" id="UP001054846"/>
    </source>
</evidence>
<evidence type="ECO:0000256" key="6">
    <source>
        <dbReference type="ARBA" id="ARBA00022619"/>
    </source>
</evidence>
<evidence type="ECO:0000256" key="14">
    <source>
        <dbReference type="PIRNR" id="PIRNR006769"/>
    </source>
</evidence>
<evidence type="ECO:0000256" key="11">
    <source>
        <dbReference type="ARBA" id="ARBA00023268"/>
    </source>
</evidence>
<proteinExistence type="inferred from homology"/>
<dbReference type="PROSITE" id="PS51747">
    <property type="entry name" value="CYT_DCMP_DEAMINASES_2"/>
    <property type="match status" value="1"/>
</dbReference>